<name>A0A3B0YU65_9ZZZZ</name>
<protein>
    <recommendedName>
        <fullName evidence="2">Nucleotidyltransferase</fullName>
    </recommendedName>
</protein>
<evidence type="ECO:0000313" key="1">
    <source>
        <dbReference type="EMBL" id="VAW77859.1"/>
    </source>
</evidence>
<gene>
    <name evidence="1" type="ORF">MNBD_GAMMA13-900</name>
</gene>
<sequence length="150" mass="17633">MRLFRQRKGMGLVMSQDIRWQQRLSNYEKALLQLTDAVDLSQQRELSNLEKQGLIQAFEFTHELAWNTLKNFLEYKGQSELYGSRDTTRKAFELGLVEDGDSWMQMIQNRNRSSHTYNQKVMQEIIEAIITDYCKQFISLAAKLNTMKNG</sequence>
<dbReference type="EMBL" id="UOFK01000131">
    <property type="protein sequence ID" value="VAW77859.1"/>
    <property type="molecule type" value="Genomic_DNA"/>
</dbReference>
<accession>A0A3B0YU65</accession>
<reference evidence="1" key="1">
    <citation type="submission" date="2018-06" db="EMBL/GenBank/DDBJ databases">
        <authorList>
            <person name="Zhirakovskaya E."/>
        </authorList>
    </citation>
    <scope>NUCLEOTIDE SEQUENCE</scope>
</reference>
<dbReference type="SUPFAM" id="SSF81593">
    <property type="entry name" value="Nucleotidyltransferase substrate binding subunit/domain"/>
    <property type="match status" value="1"/>
</dbReference>
<dbReference type="Gene3D" id="1.20.120.330">
    <property type="entry name" value="Nucleotidyltransferases domain 2"/>
    <property type="match status" value="1"/>
</dbReference>
<dbReference type="NCBIfam" id="TIGR01987">
    <property type="entry name" value="HI0074"/>
    <property type="match status" value="1"/>
</dbReference>
<proteinExistence type="predicted"/>
<dbReference type="AlphaFoldDB" id="A0A3B0YU65"/>
<dbReference type="InterPro" id="IPR010235">
    <property type="entry name" value="HepT"/>
</dbReference>
<organism evidence="1">
    <name type="scientific">hydrothermal vent metagenome</name>
    <dbReference type="NCBI Taxonomy" id="652676"/>
    <lineage>
        <taxon>unclassified sequences</taxon>
        <taxon>metagenomes</taxon>
        <taxon>ecological metagenomes</taxon>
    </lineage>
</organism>
<evidence type="ECO:0008006" key="2">
    <source>
        <dbReference type="Google" id="ProtNLM"/>
    </source>
</evidence>
<dbReference type="Pfam" id="PF08780">
    <property type="entry name" value="NTase_sub_bind"/>
    <property type="match status" value="1"/>
</dbReference>